<dbReference type="AlphaFoldDB" id="A0BN38"/>
<sequence length="412" mass="47594">MKKESTYMYAKKFCGYWRVGVLLQFVELKLECPSNCVNCDLHDPSKCKSCGNEDLTHRVLDINQACICQSGYTEVQYTYNCQDMQFNEQILQFQYILSLEEYVNRLSNRCCKQQVLSYCYNYNVNQILISIKNTSINMQNKISCLQEEFNLGLQQKQQFTYDVLEYAQLIQSQQCNFLAFDNTSTKILASFGLILKAYLFIKEELIFISLFQITKSRVTFIESLKQCNLFLFAMFNGQIQVSSSVGMNNGKYIQKLRDHRSPIYNLQSNKNSDSIISCDDWKVSFFIKQSQLQSVFSYTNNIRICAVSLNEIGDKLIISDYNKCIVALVKRETDWIKLYNFHLGKLGPGISFIGIDSFIIQEAFKTLGAKSLLDKENSKFKVMGTGVQGNSIKGILKINKYSQIKMEYQQIL</sequence>
<reference evidence="1 2" key="1">
    <citation type="journal article" date="2006" name="Nature">
        <title>Global trends of whole-genome duplications revealed by the ciliate Paramecium tetraurelia.</title>
        <authorList>
            <consortium name="Genoscope"/>
            <person name="Aury J.-M."/>
            <person name="Jaillon O."/>
            <person name="Duret L."/>
            <person name="Noel B."/>
            <person name="Jubin C."/>
            <person name="Porcel B.M."/>
            <person name="Segurens B."/>
            <person name="Daubin V."/>
            <person name="Anthouard V."/>
            <person name="Aiach N."/>
            <person name="Arnaiz O."/>
            <person name="Billaut A."/>
            <person name="Beisson J."/>
            <person name="Blanc I."/>
            <person name="Bouhouche K."/>
            <person name="Camara F."/>
            <person name="Duharcourt S."/>
            <person name="Guigo R."/>
            <person name="Gogendeau D."/>
            <person name="Katinka M."/>
            <person name="Keller A.-M."/>
            <person name="Kissmehl R."/>
            <person name="Klotz C."/>
            <person name="Koll F."/>
            <person name="Le Moue A."/>
            <person name="Lepere C."/>
            <person name="Malinsky S."/>
            <person name="Nowacki M."/>
            <person name="Nowak J.K."/>
            <person name="Plattner H."/>
            <person name="Poulain J."/>
            <person name="Ruiz F."/>
            <person name="Serrano V."/>
            <person name="Zagulski M."/>
            <person name="Dessen P."/>
            <person name="Betermier M."/>
            <person name="Weissenbach J."/>
            <person name="Scarpelli C."/>
            <person name="Schachter V."/>
            <person name="Sperling L."/>
            <person name="Meyer E."/>
            <person name="Cohen J."/>
            <person name="Wincker P."/>
        </authorList>
    </citation>
    <scope>NUCLEOTIDE SEQUENCE [LARGE SCALE GENOMIC DNA]</scope>
    <source>
        <strain evidence="1 2">Stock d4-2</strain>
    </source>
</reference>
<evidence type="ECO:0000313" key="2">
    <source>
        <dbReference type="Proteomes" id="UP000000600"/>
    </source>
</evidence>
<proteinExistence type="predicted"/>
<evidence type="ECO:0000313" key="1">
    <source>
        <dbReference type="EMBL" id="CAK59955.1"/>
    </source>
</evidence>
<dbReference type="GeneID" id="5013136"/>
<protein>
    <submittedName>
        <fullName evidence="1">Uncharacterized protein</fullName>
    </submittedName>
</protein>
<dbReference type="InterPro" id="IPR036322">
    <property type="entry name" value="WD40_repeat_dom_sf"/>
</dbReference>
<dbReference type="InParanoid" id="A0BN38"/>
<accession>A0BN38</accession>
<dbReference type="Proteomes" id="UP000000600">
    <property type="component" value="Unassembled WGS sequence"/>
</dbReference>
<dbReference type="SUPFAM" id="SSF50978">
    <property type="entry name" value="WD40 repeat-like"/>
    <property type="match status" value="1"/>
</dbReference>
<dbReference type="OrthoDB" id="308417at2759"/>
<gene>
    <name evidence="1" type="ORF">GSPATT00030593001</name>
</gene>
<keyword evidence="2" id="KW-1185">Reference proteome</keyword>
<dbReference type="RefSeq" id="XP_001427353.1">
    <property type="nucleotide sequence ID" value="XM_001427316.1"/>
</dbReference>
<organism evidence="1 2">
    <name type="scientific">Paramecium tetraurelia</name>
    <dbReference type="NCBI Taxonomy" id="5888"/>
    <lineage>
        <taxon>Eukaryota</taxon>
        <taxon>Sar</taxon>
        <taxon>Alveolata</taxon>
        <taxon>Ciliophora</taxon>
        <taxon>Intramacronucleata</taxon>
        <taxon>Oligohymenophorea</taxon>
        <taxon>Peniculida</taxon>
        <taxon>Parameciidae</taxon>
        <taxon>Paramecium</taxon>
    </lineage>
</organism>
<dbReference type="EMBL" id="CT868006">
    <property type="protein sequence ID" value="CAK59955.1"/>
    <property type="molecule type" value="Genomic_DNA"/>
</dbReference>
<dbReference type="HOGENOM" id="CLU_668111_0_0_1"/>
<dbReference type="KEGG" id="ptm:GSPATT00030593001"/>
<name>A0BN38_PARTE</name>